<name>A0ABD2YPY7_9GENT</name>
<evidence type="ECO:0000313" key="2">
    <source>
        <dbReference type="Proteomes" id="UP001630127"/>
    </source>
</evidence>
<reference evidence="1 2" key="1">
    <citation type="submission" date="2024-11" db="EMBL/GenBank/DDBJ databases">
        <title>A near-complete genome assembly of Cinchona calisaya.</title>
        <authorList>
            <person name="Lian D.C."/>
            <person name="Zhao X.W."/>
            <person name="Wei L."/>
        </authorList>
    </citation>
    <scope>NUCLEOTIDE SEQUENCE [LARGE SCALE GENOMIC DNA]</scope>
    <source>
        <tissue evidence="1">Nenye</tissue>
    </source>
</reference>
<sequence length="148" mass="17066">MNPSSPPKADFEDSCMVMLHGDSGQSLVTHDLIDNQQVRLQLPKESLQSVLEESTNGTLSNPLRVVRPPQDKEGSWMMVRDFNVISFIDKYMGFFSQDTQAMDDFNGAILTYGLMEILLLWGTFTSTRFRNGHSIWTRLDRFLYNHHY</sequence>
<keyword evidence="2" id="KW-1185">Reference proteome</keyword>
<gene>
    <name evidence="1" type="ORF">ACH5RR_028843</name>
</gene>
<comment type="caution">
    <text evidence="1">The sequence shown here is derived from an EMBL/GenBank/DDBJ whole genome shotgun (WGS) entry which is preliminary data.</text>
</comment>
<proteinExistence type="predicted"/>
<protein>
    <submittedName>
        <fullName evidence="1">Uncharacterized protein</fullName>
    </submittedName>
</protein>
<organism evidence="1 2">
    <name type="scientific">Cinchona calisaya</name>
    <dbReference type="NCBI Taxonomy" id="153742"/>
    <lineage>
        <taxon>Eukaryota</taxon>
        <taxon>Viridiplantae</taxon>
        <taxon>Streptophyta</taxon>
        <taxon>Embryophyta</taxon>
        <taxon>Tracheophyta</taxon>
        <taxon>Spermatophyta</taxon>
        <taxon>Magnoliopsida</taxon>
        <taxon>eudicotyledons</taxon>
        <taxon>Gunneridae</taxon>
        <taxon>Pentapetalae</taxon>
        <taxon>asterids</taxon>
        <taxon>lamiids</taxon>
        <taxon>Gentianales</taxon>
        <taxon>Rubiaceae</taxon>
        <taxon>Cinchonoideae</taxon>
        <taxon>Cinchoneae</taxon>
        <taxon>Cinchona</taxon>
    </lineage>
</organism>
<evidence type="ECO:0000313" key="1">
    <source>
        <dbReference type="EMBL" id="KAL3509442.1"/>
    </source>
</evidence>
<accession>A0ABD2YPY7</accession>
<dbReference type="EMBL" id="JBJUIK010000012">
    <property type="protein sequence ID" value="KAL3509442.1"/>
    <property type="molecule type" value="Genomic_DNA"/>
</dbReference>
<dbReference type="Proteomes" id="UP001630127">
    <property type="component" value="Unassembled WGS sequence"/>
</dbReference>
<dbReference type="AlphaFoldDB" id="A0ABD2YPY7"/>